<name>A0A2Z6RH58_9GLOM</name>
<dbReference type="AlphaFoldDB" id="A0A2Z6RH58"/>
<gene>
    <name evidence="1" type="ORF">RclHR1_29820001</name>
</gene>
<evidence type="ECO:0000313" key="1">
    <source>
        <dbReference type="EMBL" id="GBB97384.1"/>
    </source>
</evidence>
<sequence length="180" mass="21022">MSTEPTCSFNSTDCKGKIKLITNNTKIPITQKEFILIGMNKFIINEAYNLKNNEASSHPKHNEYKNETAKICSLCRKKTDSDPDYNMLEEYNAPIFRKKDDSDNILKVGNHNYSFKKDVLYTGEELKQFESDYQEIITQLTIIDEISLSDKIKKMSNILYKNQRILQQKTIYILMKLKIC</sequence>
<protein>
    <submittedName>
        <fullName evidence="1">Uncharacterized protein</fullName>
    </submittedName>
</protein>
<dbReference type="EMBL" id="BEXD01002204">
    <property type="protein sequence ID" value="GBB97384.1"/>
    <property type="molecule type" value="Genomic_DNA"/>
</dbReference>
<reference evidence="1 2" key="1">
    <citation type="submission" date="2017-11" db="EMBL/GenBank/DDBJ databases">
        <title>The genome of Rhizophagus clarus HR1 reveals common genetic basis of auxotrophy among arbuscular mycorrhizal fungi.</title>
        <authorList>
            <person name="Kobayashi Y."/>
        </authorList>
    </citation>
    <scope>NUCLEOTIDE SEQUENCE [LARGE SCALE GENOMIC DNA]</scope>
    <source>
        <strain evidence="1 2">HR1</strain>
    </source>
</reference>
<comment type="caution">
    <text evidence="1">The sequence shown here is derived from an EMBL/GenBank/DDBJ whole genome shotgun (WGS) entry which is preliminary data.</text>
</comment>
<dbReference type="Proteomes" id="UP000247702">
    <property type="component" value="Unassembled WGS sequence"/>
</dbReference>
<organism evidence="1 2">
    <name type="scientific">Rhizophagus clarus</name>
    <dbReference type="NCBI Taxonomy" id="94130"/>
    <lineage>
        <taxon>Eukaryota</taxon>
        <taxon>Fungi</taxon>
        <taxon>Fungi incertae sedis</taxon>
        <taxon>Mucoromycota</taxon>
        <taxon>Glomeromycotina</taxon>
        <taxon>Glomeromycetes</taxon>
        <taxon>Glomerales</taxon>
        <taxon>Glomeraceae</taxon>
        <taxon>Rhizophagus</taxon>
    </lineage>
</organism>
<accession>A0A2Z6RH58</accession>
<keyword evidence="2" id="KW-1185">Reference proteome</keyword>
<proteinExistence type="predicted"/>
<evidence type="ECO:0000313" key="2">
    <source>
        <dbReference type="Proteomes" id="UP000247702"/>
    </source>
</evidence>
<dbReference type="STRING" id="94130.A0A2Z6RH58"/>